<keyword evidence="4" id="KW-1185">Reference proteome</keyword>
<evidence type="ECO:0000313" key="3">
    <source>
        <dbReference type="EMBL" id="TCJ14691.1"/>
    </source>
</evidence>
<dbReference type="InterPro" id="IPR006094">
    <property type="entry name" value="Oxid_FAD_bind_N"/>
</dbReference>
<comment type="caution">
    <text evidence="3">The sequence shown here is derived from an EMBL/GenBank/DDBJ whole genome shotgun (WGS) entry which is preliminary data.</text>
</comment>
<dbReference type="InterPro" id="IPR016169">
    <property type="entry name" value="FAD-bd_PCMH_sub2"/>
</dbReference>
<dbReference type="SUPFAM" id="SSF56176">
    <property type="entry name" value="FAD-binding/transporter-associated domain-like"/>
    <property type="match status" value="1"/>
</dbReference>
<dbReference type="PROSITE" id="PS51387">
    <property type="entry name" value="FAD_PCMH"/>
    <property type="match status" value="1"/>
</dbReference>
<dbReference type="PANTHER" id="PTHR43762:SF1">
    <property type="entry name" value="D-ARABINONO-1,4-LACTONE OXIDASE"/>
    <property type="match status" value="1"/>
</dbReference>
<dbReference type="Gene3D" id="3.30.465.10">
    <property type="match status" value="1"/>
</dbReference>
<dbReference type="PANTHER" id="PTHR43762">
    <property type="entry name" value="L-GULONOLACTONE OXIDASE"/>
    <property type="match status" value="1"/>
</dbReference>
<reference evidence="3 4" key="1">
    <citation type="submission" date="2019-03" db="EMBL/GenBank/DDBJ databases">
        <title>Genome sequence of Thiobacillaceae bacterium LSR1, a sulfur-oxidizing bacterium isolated from freshwater sediment.</title>
        <authorList>
            <person name="Li S."/>
        </authorList>
    </citation>
    <scope>NUCLEOTIDE SEQUENCE [LARGE SCALE GENOMIC DNA]</scope>
    <source>
        <strain evidence="3 4">LSR1</strain>
    </source>
</reference>
<organism evidence="3 4">
    <name type="scientific">Parasulfuritortus cantonensis</name>
    <dbReference type="NCBI Taxonomy" id="2528202"/>
    <lineage>
        <taxon>Bacteria</taxon>
        <taxon>Pseudomonadati</taxon>
        <taxon>Pseudomonadota</taxon>
        <taxon>Betaproteobacteria</taxon>
        <taxon>Nitrosomonadales</taxon>
        <taxon>Thiobacillaceae</taxon>
        <taxon>Parasulfuritortus</taxon>
    </lineage>
</organism>
<name>A0A4R1BCB5_9PROT</name>
<evidence type="ECO:0000313" key="4">
    <source>
        <dbReference type="Proteomes" id="UP000295443"/>
    </source>
</evidence>
<dbReference type="GO" id="GO:0016899">
    <property type="term" value="F:oxidoreductase activity, acting on the CH-OH group of donors, oxygen as acceptor"/>
    <property type="evidence" value="ECO:0007669"/>
    <property type="project" value="InterPro"/>
</dbReference>
<dbReference type="AlphaFoldDB" id="A0A4R1BCB5"/>
<dbReference type="Pfam" id="PF01565">
    <property type="entry name" value="FAD_binding_4"/>
    <property type="match status" value="1"/>
</dbReference>
<sequence length="433" mass="48077">MEAHGWGRYPRINAAVLYPATHRECAADIASASPLIVRGLGRSYGDSALAERILDTRRLDHFLAFDSKTGLLTCSAGQTLDQILRVFVPRGWFLPVTPGTRYITVGGAIASDVHGKNHHADGSFCNHVTQVEILLGNGERRIASPTEHPELFHATCGGMGLTGMILSATVRLLPIASSQIIETTVKLRDLEHVLTAFEENSAATYSVAWIDCLARGKHLGRSLLMLGEHAETGPLTVNAKQAWPVPIDPPPSLLNHGTVAAFNTLYYQKTQRARSTRHVAFEPFFYPLDRLANWNRLYGKPGFVQYQFVLPHENGPRGLQTILEYIAESGRGSFLAVLKLLGKPNGNLLSFPMMGYTLALDFRAEPAVFELLAKLDHLVLEQGGRIYLAKDARMSESMFKTSYRKWQEFEEVRSRYHAHGKFASIQSKRLGLQ</sequence>
<keyword evidence="1" id="KW-0285">Flavoprotein</keyword>
<feature type="domain" description="FAD-binding PCMH-type" evidence="2">
    <location>
        <begin position="9"/>
        <end position="175"/>
    </location>
</feature>
<dbReference type="GO" id="GO:0071949">
    <property type="term" value="F:FAD binding"/>
    <property type="evidence" value="ECO:0007669"/>
    <property type="project" value="InterPro"/>
</dbReference>
<dbReference type="OrthoDB" id="143770at2"/>
<dbReference type="InterPro" id="IPR010031">
    <property type="entry name" value="FAD_lactone_oxidase-like"/>
</dbReference>
<dbReference type="InterPro" id="IPR016166">
    <property type="entry name" value="FAD-bd_PCMH"/>
</dbReference>
<dbReference type="EMBL" id="SJZB01000034">
    <property type="protein sequence ID" value="TCJ14691.1"/>
    <property type="molecule type" value="Genomic_DNA"/>
</dbReference>
<dbReference type="InterPro" id="IPR036318">
    <property type="entry name" value="FAD-bd_PCMH-like_sf"/>
</dbReference>
<dbReference type="Proteomes" id="UP000295443">
    <property type="component" value="Unassembled WGS sequence"/>
</dbReference>
<evidence type="ECO:0000256" key="1">
    <source>
        <dbReference type="ARBA" id="ARBA00022827"/>
    </source>
</evidence>
<gene>
    <name evidence="3" type="ORF">EZJ19_09560</name>
</gene>
<dbReference type="RefSeq" id="WP_131447010.1">
    <property type="nucleotide sequence ID" value="NZ_SJZB01000034.1"/>
</dbReference>
<keyword evidence="1" id="KW-0274">FAD</keyword>
<evidence type="ECO:0000259" key="2">
    <source>
        <dbReference type="PROSITE" id="PS51387"/>
    </source>
</evidence>
<proteinExistence type="predicted"/>
<protein>
    <submittedName>
        <fullName evidence="3">FAD-binding oxidoreductase</fullName>
    </submittedName>
</protein>
<accession>A0A4R1BCB5</accession>